<gene>
    <name evidence="11" type="ORF">NEMVEDRAFT_v1g225263</name>
</gene>
<evidence type="ECO:0000256" key="2">
    <source>
        <dbReference type="ARBA" id="ARBA00009747"/>
    </source>
</evidence>
<dbReference type="InterPro" id="IPR001660">
    <property type="entry name" value="SAM"/>
</dbReference>
<keyword evidence="3" id="KW-0808">Transferase</keyword>
<dbReference type="Pfam" id="PF02696">
    <property type="entry name" value="SelO"/>
    <property type="match status" value="1"/>
</dbReference>
<dbReference type="eggNOG" id="KOG2542">
    <property type="taxonomic scope" value="Eukaryota"/>
</dbReference>
<evidence type="ECO:0000256" key="5">
    <source>
        <dbReference type="ARBA" id="ARBA00022723"/>
    </source>
</evidence>
<evidence type="ECO:0000256" key="3">
    <source>
        <dbReference type="ARBA" id="ARBA00022679"/>
    </source>
</evidence>
<reference evidence="11 12" key="1">
    <citation type="journal article" date="2007" name="Science">
        <title>Sea anemone genome reveals ancestral eumetazoan gene repertoire and genomic organization.</title>
        <authorList>
            <person name="Putnam N.H."/>
            <person name="Srivastava M."/>
            <person name="Hellsten U."/>
            <person name="Dirks B."/>
            <person name="Chapman J."/>
            <person name="Salamov A."/>
            <person name="Terry A."/>
            <person name="Shapiro H."/>
            <person name="Lindquist E."/>
            <person name="Kapitonov V.V."/>
            <person name="Jurka J."/>
            <person name="Genikhovich G."/>
            <person name="Grigoriev I.V."/>
            <person name="Lucas S.M."/>
            <person name="Steele R.E."/>
            <person name="Finnerty J.R."/>
            <person name="Technau U."/>
            <person name="Martindale M.Q."/>
            <person name="Rokhsar D.S."/>
        </authorList>
    </citation>
    <scope>NUCLEOTIDE SEQUENCE [LARGE SCALE GENOMIC DNA]</scope>
    <source>
        <strain evidence="12">CH2 X CH6</strain>
    </source>
</reference>
<dbReference type="InParanoid" id="A7TCI9"/>
<keyword evidence="6" id="KW-0547">Nucleotide-binding</keyword>
<organism evidence="11 12">
    <name type="scientific">Nematostella vectensis</name>
    <name type="common">Starlet sea anemone</name>
    <dbReference type="NCBI Taxonomy" id="45351"/>
    <lineage>
        <taxon>Eukaryota</taxon>
        <taxon>Metazoa</taxon>
        <taxon>Cnidaria</taxon>
        <taxon>Anthozoa</taxon>
        <taxon>Hexacorallia</taxon>
        <taxon>Actiniaria</taxon>
        <taxon>Edwardsiidae</taxon>
        <taxon>Nematostella</taxon>
    </lineage>
</organism>
<dbReference type="eggNOG" id="KOG0507">
    <property type="taxonomic scope" value="Eukaryota"/>
</dbReference>
<dbReference type="PANTHER" id="PTHR12153:SF15">
    <property type="entry name" value="PROTEIN ADENYLYLTRANSFERASE SELO, MITOCHONDRIAL"/>
    <property type="match status" value="1"/>
</dbReference>
<keyword evidence="7" id="KW-0067">ATP-binding</keyword>
<dbReference type="SUPFAM" id="SSF47769">
    <property type="entry name" value="SAM/Pointed domain"/>
    <property type="match status" value="1"/>
</dbReference>
<name>A7TCI9_NEMVE</name>
<feature type="non-terminal residue" evidence="11">
    <location>
        <position position="241"/>
    </location>
</feature>
<dbReference type="InterPro" id="IPR013761">
    <property type="entry name" value="SAM/pointed_sf"/>
</dbReference>
<dbReference type="PROSITE" id="PS50105">
    <property type="entry name" value="SAM_DOMAIN"/>
    <property type="match status" value="1"/>
</dbReference>
<evidence type="ECO:0000313" key="11">
    <source>
        <dbReference type="EMBL" id="EDO26233.1"/>
    </source>
</evidence>
<dbReference type="Proteomes" id="UP000001593">
    <property type="component" value="Unassembled WGS sequence"/>
</dbReference>
<comment type="similarity">
    <text evidence="2">Belongs to the SELO family.</text>
</comment>
<evidence type="ECO:0000313" key="12">
    <source>
        <dbReference type="Proteomes" id="UP000001593"/>
    </source>
</evidence>
<keyword evidence="5" id="KW-0479">Metal-binding</keyword>
<evidence type="ECO:0000256" key="9">
    <source>
        <dbReference type="ARBA" id="ARBA00031547"/>
    </source>
</evidence>
<dbReference type="STRING" id="45351.A7TCI9"/>
<dbReference type="PhylomeDB" id="A7TCI9"/>
<dbReference type="EMBL" id="DS476427">
    <property type="protein sequence ID" value="EDO26233.1"/>
    <property type="molecule type" value="Genomic_DNA"/>
</dbReference>
<keyword evidence="12" id="KW-1185">Reference proteome</keyword>
<dbReference type="PANTHER" id="PTHR12153">
    <property type="entry name" value="SELENOPROTEIN O"/>
    <property type="match status" value="1"/>
</dbReference>
<evidence type="ECO:0000256" key="6">
    <source>
        <dbReference type="ARBA" id="ARBA00022741"/>
    </source>
</evidence>
<keyword evidence="8" id="KW-0460">Magnesium</keyword>
<dbReference type="OMA" id="YDGNARP"/>
<dbReference type="GO" id="GO:0016779">
    <property type="term" value="F:nucleotidyltransferase activity"/>
    <property type="evidence" value="ECO:0007669"/>
    <property type="project" value="UniProtKB-KW"/>
</dbReference>
<keyword evidence="4" id="KW-0548">Nucleotidyltransferase</keyword>
<comment type="cofactor">
    <cofactor evidence="1">
        <name>Mg(2+)</name>
        <dbReference type="ChEBI" id="CHEBI:18420"/>
    </cofactor>
</comment>
<accession>A7TCI9</accession>
<dbReference type="Pfam" id="PF00536">
    <property type="entry name" value="SAM_1"/>
    <property type="match status" value="1"/>
</dbReference>
<dbReference type="AlphaFoldDB" id="A7TCI9"/>
<dbReference type="GO" id="GO:0046872">
    <property type="term" value="F:metal ion binding"/>
    <property type="evidence" value="ECO:0007669"/>
    <property type="project" value="UniProtKB-KW"/>
</dbReference>
<dbReference type="InterPro" id="IPR003846">
    <property type="entry name" value="SelO"/>
</dbReference>
<dbReference type="SMART" id="SM00454">
    <property type="entry name" value="SAM"/>
    <property type="match status" value="1"/>
</dbReference>
<feature type="domain" description="SAM" evidence="10">
    <location>
        <begin position="4"/>
        <end position="68"/>
    </location>
</feature>
<evidence type="ECO:0000259" key="10">
    <source>
        <dbReference type="PROSITE" id="PS50105"/>
    </source>
</evidence>
<evidence type="ECO:0000256" key="7">
    <source>
        <dbReference type="ARBA" id="ARBA00022840"/>
    </source>
</evidence>
<dbReference type="GO" id="GO:0005524">
    <property type="term" value="F:ATP binding"/>
    <property type="evidence" value="ECO:0007669"/>
    <property type="project" value="UniProtKB-KW"/>
</dbReference>
<proteinExistence type="inferred from homology"/>
<protein>
    <recommendedName>
        <fullName evidence="9">Selenoprotein O</fullName>
    </recommendedName>
</protein>
<evidence type="ECO:0000256" key="1">
    <source>
        <dbReference type="ARBA" id="ARBA00001946"/>
    </source>
</evidence>
<dbReference type="HOGENOM" id="CLU_1154179_0_0_1"/>
<evidence type="ECO:0000256" key="4">
    <source>
        <dbReference type="ARBA" id="ARBA00022695"/>
    </source>
</evidence>
<evidence type="ECO:0000256" key="8">
    <source>
        <dbReference type="ARBA" id="ARBA00022842"/>
    </source>
</evidence>
<sequence>MADEAINNVTKWLHDCGLSEFQSLFVDEGYDDLDVVATITDQELEEIGILKRGHRKKILLKIEELKLSMRQKAINNKLDAVKTKTPLVQSAGSCVTSDTKVIRDIFYNGNEKSEKATIILRIAPTFIRFGSFEIFKPIDPVTGRKGPSTGRKDILLQLLEYTIKTFYPKIYDLHSSPEERYLAFYKDLVVKTARLVAQWQCVGFCHGVLNTDNMSIVGLTIDYGPFGFMDAFDPQHICNDS</sequence>
<dbReference type="Gene3D" id="1.10.150.50">
    <property type="entry name" value="Transcription Factor, Ets-1"/>
    <property type="match status" value="1"/>
</dbReference>